<evidence type="ECO:0000313" key="4">
    <source>
        <dbReference type="Proteomes" id="UP000799767"/>
    </source>
</evidence>
<reference evidence="3" key="1">
    <citation type="journal article" date="2020" name="Stud. Mycol.">
        <title>101 Dothideomycetes genomes: a test case for predicting lifestyles and emergence of pathogens.</title>
        <authorList>
            <person name="Haridas S."/>
            <person name="Albert R."/>
            <person name="Binder M."/>
            <person name="Bloem J."/>
            <person name="Labutti K."/>
            <person name="Salamov A."/>
            <person name="Andreopoulos B."/>
            <person name="Baker S."/>
            <person name="Barry K."/>
            <person name="Bills G."/>
            <person name="Bluhm B."/>
            <person name="Cannon C."/>
            <person name="Castanera R."/>
            <person name="Culley D."/>
            <person name="Daum C."/>
            <person name="Ezra D."/>
            <person name="Gonzalez J."/>
            <person name="Henrissat B."/>
            <person name="Kuo A."/>
            <person name="Liang C."/>
            <person name="Lipzen A."/>
            <person name="Lutzoni F."/>
            <person name="Magnuson J."/>
            <person name="Mondo S."/>
            <person name="Nolan M."/>
            <person name="Ohm R."/>
            <person name="Pangilinan J."/>
            <person name="Park H.-J."/>
            <person name="Ramirez L."/>
            <person name="Alfaro M."/>
            <person name="Sun H."/>
            <person name="Tritt A."/>
            <person name="Yoshinaga Y."/>
            <person name="Zwiers L.-H."/>
            <person name="Turgeon B."/>
            <person name="Goodwin S."/>
            <person name="Spatafora J."/>
            <person name="Crous P."/>
            <person name="Grigoriev I."/>
        </authorList>
    </citation>
    <scope>NUCLEOTIDE SEQUENCE</scope>
    <source>
        <strain evidence="3">CBS 113389</strain>
    </source>
</reference>
<organism evidence="3 4">
    <name type="scientific">Neohortaea acidophila</name>
    <dbReference type="NCBI Taxonomy" id="245834"/>
    <lineage>
        <taxon>Eukaryota</taxon>
        <taxon>Fungi</taxon>
        <taxon>Dikarya</taxon>
        <taxon>Ascomycota</taxon>
        <taxon>Pezizomycotina</taxon>
        <taxon>Dothideomycetes</taxon>
        <taxon>Dothideomycetidae</taxon>
        <taxon>Mycosphaerellales</taxon>
        <taxon>Teratosphaeriaceae</taxon>
        <taxon>Neohortaea</taxon>
    </lineage>
</organism>
<feature type="compositionally biased region" description="Basic and acidic residues" evidence="1">
    <location>
        <begin position="162"/>
        <end position="182"/>
    </location>
</feature>
<evidence type="ECO:0000313" key="3">
    <source>
        <dbReference type="EMBL" id="KAF2484692.1"/>
    </source>
</evidence>
<name>A0A6A6PXC7_9PEZI</name>
<evidence type="ECO:0000256" key="1">
    <source>
        <dbReference type="SAM" id="MobiDB-lite"/>
    </source>
</evidence>
<dbReference type="AlphaFoldDB" id="A0A6A6PXC7"/>
<dbReference type="Proteomes" id="UP000799767">
    <property type="component" value="Unassembled WGS sequence"/>
</dbReference>
<feature type="transmembrane region" description="Helical" evidence="2">
    <location>
        <begin position="21"/>
        <end position="46"/>
    </location>
</feature>
<keyword evidence="2" id="KW-1133">Transmembrane helix</keyword>
<accession>A0A6A6PXC7</accession>
<evidence type="ECO:0000256" key="2">
    <source>
        <dbReference type="SAM" id="Phobius"/>
    </source>
</evidence>
<proteinExistence type="predicted"/>
<feature type="region of interest" description="Disordered" evidence="1">
    <location>
        <begin position="162"/>
        <end position="208"/>
    </location>
</feature>
<sequence>MGPAEESSQHDNATRARQRRYNLICALVHLTFLLAILIPVAVWWLVKDARLWAAAVPEESNTTALPVLDPSMSAASLVERWHIPGRDCTTHPGLCMWCKTGDPSFLPEGKDGSEYYGQFLCPLFGINNRPTHDTATHVTRDIVAEPEACDPLAPFCTSKRDAGVETQKQGHDVEHSGEHADDRLEEEADKNSHKDRSEQNDRLEVTMIPDPKANCSAMMWDSILSDCPLSPAPIPEKTFWEEYAKNE</sequence>
<gene>
    <name evidence="3" type="ORF">BDY17DRAFT_323528</name>
</gene>
<dbReference type="GeneID" id="54478030"/>
<dbReference type="EMBL" id="MU001634">
    <property type="protein sequence ID" value="KAF2484692.1"/>
    <property type="molecule type" value="Genomic_DNA"/>
</dbReference>
<feature type="compositionally biased region" description="Basic and acidic residues" evidence="1">
    <location>
        <begin position="189"/>
        <end position="204"/>
    </location>
</feature>
<dbReference type="RefSeq" id="XP_033591261.1">
    <property type="nucleotide sequence ID" value="XM_033737028.1"/>
</dbReference>
<keyword evidence="2" id="KW-0812">Transmembrane</keyword>
<keyword evidence="2" id="KW-0472">Membrane</keyword>
<keyword evidence="4" id="KW-1185">Reference proteome</keyword>
<protein>
    <recommendedName>
        <fullName evidence="5">Transmembrane protein</fullName>
    </recommendedName>
</protein>
<evidence type="ECO:0008006" key="5">
    <source>
        <dbReference type="Google" id="ProtNLM"/>
    </source>
</evidence>